<evidence type="ECO:0000313" key="1">
    <source>
        <dbReference type="EMBL" id="CCO12749.2"/>
    </source>
</evidence>
<sequence length="58" mass="6632">MEFVNVKEALRYLVDLSQAKKIEVDGQLATTDQVQELFHETLVNVADLLGHEDVYLNK</sequence>
<dbReference type="AlphaFoldDB" id="K8E786"/>
<dbReference type="RefSeq" id="WP_015077717.1">
    <property type="nucleotide sequence ID" value="NC_019425.2"/>
</dbReference>
<dbReference type="Proteomes" id="UP000000212">
    <property type="component" value="Chromosome"/>
</dbReference>
<protein>
    <submittedName>
        <fullName evidence="1">Gp36 domain protein</fullName>
    </submittedName>
</protein>
<proteinExistence type="predicted"/>
<dbReference type="EMBL" id="HE999757">
    <property type="protein sequence ID" value="CCO12749.2"/>
    <property type="molecule type" value="Genomic_DNA"/>
</dbReference>
<dbReference type="KEGG" id="cml:BN424_3328"/>
<organism evidence="1 2">
    <name type="scientific">Carnobacterium maltaromaticum LMA28</name>
    <dbReference type="NCBI Taxonomy" id="1234679"/>
    <lineage>
        <taxon>Bacteria</taxon>
        <taxon>Bacillati</taxon>
        <taxon>Bacillota</taxon>
        <taxon>Bacilli</taxon>
        <taxon>Lactobacillales</taxon>
        <taxon>Carnobacteriaceae</taxon>
        <taxon>Carnobacterium</taxon>
    </lineage>
</organism>
<dbReference type="STRING" id="1234679.BN424_3328"/>
<reference evidence="2" key="1">
    <citation type="journal article" date="2013" name="Genome Announc.">
        <title>Complete Chromosome Sequence of Carnobacterium maltaromaticum LMA 28.</title>
        <authorList>
            <person name="Cailliez-Grimal C."/>
            <person name="Chaillou S."/>
            <person name="Anba-Mondoloni J."/>
            <person name="Loux V."/>
            <person name="Afzal M.I."/>
            <person name="Rahman A."/>
            <person name="Kergourlay G."/>
            <person name="Champomier-Verges M.C."/>
            <person name="Zagorec M."/>
            <person name="Dalgaard P."/>
            <person name="Leisner J.J."/>
            <person name="Prevost H."/>
            <person name="Revol-Junelles A.M."/>
            <person name="Borges F."/>
        </authorList>
    </citation>
    <scope>NUCLEOTIDE SEQUENCE</scope>
    <source>
        <strain evidence="2">LMA28</strain>
    </source>
</reference>
<accession>K8E786</accession>
<name>K8E786_CARML</name>
<evidence type="ECO:0000313" key="2">
    <source>
        <dbReference type="Proteomes" id="UP000000212"/>
    </source>
</evidence>
<keyword evidence="2" id="KW-1185">Reference proteome</keyword>
<dbReference type="HOGENOM" id="CLU_192174_0_0_9"/>
<gene>
    <name evidence="1" type="ORF">BN424_3328</name>
</gene>